<evidence type="ECO:0000313" key="3">
    <source>
        <dbReference type="Proteomes" id="UP000236724"/>
    </source>
</evidence>
<sequence length="103" mass="10843">MKKLSGYLITCLFLFGCASAPSISNANAGASAEALIAEAEAVTKQAAAVEYQWRDTAKVIKKAKKAAADGDQATAIKLAKKAILQSKMAIQQAEQQKNAGPRF</sequence>
<evidence type="ECO:0000256" key="1">
    <source>
        <dbReference type="SAM" id="SignalP"/>
    </source>
</evidence>
<proteinExistence type="predicted"/>
<keyword evidence="3" id="KW-1185">Reference proteome</keyword>
<dbReference type="EMBL" id="FMSV02000518">
    <property type="protein sequence ID" value="SEH07153.1"/>
    <property type="molecule type" value="Genomic_DNA"/>
</dbReference>
<gene>
    <name evidence="2" type="ORF">MBHS_03027</name>
</gene>
<accession>A0A1H6FBX6</accession>
<feature type="signal peptide" evidence="1">
    <location>
        <begin position="1"/>
        <end position="26"/>
    </location>
</feature>
<name>A0A1H6FBX6_9GAMM</name>
<reference evidence="2 3" key="1">
    <citation type="submission" date="2016-10" db="EMBL/GenBank/DDBJ databases">
        <authorList>
            <person name="de Groot N.N."/>
        </authorList>
    </citation>
    <scope>NUCLEOTIDE SEQUENCE [LARGE SCALE GENOMIC DNA]</scope>
    <source>
        <strain evidence="2">MBHS1</strain>
    </source>
</reference>
<feature type="chain" id="PRO_5014673667" description="SoxXA-binding protein SoxK" evidence="1">
    <location>
        <begin position="27"/>
        <end position="103"/>
    </location>
</feature>
<dbReference type="Proteomes" id="UP000236724">
    <property type="component" value="Unassembled WGS sequence"/>
</dbReference>
<keyword evidence="1" id="KW-0732">Signal</keyword>
<organism evidence="2 3">
    <name type="scientific">Candidatus Venteria ishoeyi</name>
    <dbReference type="NCBI Taxonomy" id="1899563"/>
    <lineage>
        <taxon>Bacteria</taxon>
        <taxon>Pseudomonadati</taxon>
        <taxon>Pseudomonadota</taxon>
        <taxon>Gammaproteobacteria</taxon>
        <taxon>Thiotrichales</taxon>
        <taxon>Thiotrichaceae</taxon>
        <taxon>Venteria</taxon>
    </lineage>
</organism>
<dbReference type="PROSITE" id="PS51257">
    <property type="entry name" value="PROKAR_LIPOPROTEIN"/>
    <property type="match status" value="1"/>
</dbReference>
<protein>
    <recommendedName>
        <fullName evidence="4">SoxXA-binding protein SoxK</fullName>
    </recommendedName>
</protein>
<dbReference type="AlphaFoldDB" id="A0A1H6FBX6"/>
<evidence type="ECO:0000313" key="2">
    <source>
        <dbReference type="EMBL" id="SEH07153.1"/>
    </source>
</evidence>
<dbReference type="RefSeq" id="WP_103920855.1">
    <property type="nucleotide sequence ID" value="NZ_FMSV02000518.1"/>
</dbReference>
<evidence type="ECO:0008006" key="4">
    <source>
        <dbReference type="Google" id="ProtNLM"/>
    </source>
</evidence>